<protein>
    <submittedName>
        <fullName evidence="1">Uncharacterized protein</fullName>
    </submittedName>
</protein>
<accession>A0AAE3ECY2</accession>
<dbReference type="AlphaFoldDB" id="A0AAE3ECY2"/>
<comment type="caution">
    <text evidence="1">The sequence shown here is derived from an EMBL/GenBank/DDBJ whole genome shotgun (WGS) entry which is preliminary data.</text>
</comment>
<keyword evidence="2" id="KW-1185">Reference proteome</keyword>
<sequence length="341" mass="38365">MLDPIEITMEAVKTFSDPHYDNSAKSLFLYPEILAPILANVVPEYQGMRAEQVMEYIIKSSIRGDGVDSASALVAAQQTEPGSLGEKVIRYDSHFLAKNPRLSTKNMRIYLHIDLEMQNDYKPHAPAYPIVTRGVYYAARDLDSQLGVLTERTDYSSLQKVYSIWICRENIPPELRGTVTSYVIEKFDRHGVSNEPKHEYDLLSVVLIRLGDDTKKEPIFQYLNDFFAGDIDDMCKYINMKKNKELVKGVKQVMTLSQSIFSRGIQEGLAEGEAKGRAKGIAEGEAKGRAKGITEGEAKNFIFSVKTLMKNTNKSKEEVLAMLGKTNQDYINALQVLSDNN</sequence>
<proteinExistence type="predicted"/>
<dbReference type="RefSeq" id="WP_308454986.1">
    <property type="nucleotide sequence ID" value="NZ_JAJEQR010000079.1"/>
</dbReference>
<name>A0AAE3ECY2_9FIRM</name>
<evidence type="ECO:0000313" key="2">
    <source>
        <dbReference type="Proteomes" id="UP001198182"/>
    </source>
</evidence>
<evidence type="ECO:0000313" key="1">
    <source>
        <dbReference type="EMBL" id="MCC2232589.1"/>
    </source>
</evidence>
<reference evidence="1" key="1">
    <citation type="submission" date="2021-10" db="EMBL/GenBank/DDBJ databases">
        <title>Anaerobic single-cell dispensing facilitates the cultivation of human gut bacteria.</title>
        <authorList>
            <person name="Afrizal A."/>
        </authorList>
    </citation>
    <scope>NUCLEOTIDE SEQUENCE</scope>
    <source>
        <strain evidence="1">CLA-AA-H215</strain>
    </source>
</reference>
<organism evidence="1 2">
    <name type="scientific">Hominifimenecus microfluidus</name>
    <dbReference type="NCBI Taxonomy" id="2885348"/>
    <lineage>
        <taxon>Bacteria</taxon>
        <taxon>Bacillati</taxon>
        <taxon>Bacillota</taxon>
        <taxon>Clostridia</taxon>
        <taxon>Lachnospirales</taxon>
        <taxon>Lachnospiraceae</taxon>
        <taxon>Hominifimenecus</taxon>
    </lineage>
</organism>
<gene>
    <name evidence="1" type="ORF">LKD81_16605</name>
</gene>
<dbReference type="EMBL" id="JAJEQR010000079">
    <property type="protein sequence ID" value="MCC2232589.1"/>
    <property type="molecule type" value="Genomic_DNA"/>
</dbReference>
<dbReference type="Proteomes" id="UP001198182">
    <property type="component" value="Unassembled WGS sequence"/>
</dbReference>